<reference evidence="3" key="1">
    <citation type="submission" date="2021-01" db="EMBL/GenBank/DDBJ databases">
        <authorList>
            <person name="Corre E."/>
            <person name="Pelletier E."/>
            <person name="Niang G."/>
            <person name="Scheremetjew M."/>
            <person name="Finn R."/>
            <person name="Kale V."/>
            <person name="Holt S."/>
            <person name="Cochrane G."/>
            <person name="Meng A."/>
            <person name="Brown T."/>
            <person name="Cohen L."/>
        </authorList>
    </citation>
    <scope>NUCLEOTIDE SEQUENCE</scope>
    <source>
        <strain evidence="3">308</strain>
    </source>
</reference>
<feature type="compositionally biased region" description="Basic and acidic residues" evidence="1">
    <location>
        <begin position="368"/>
        <end position="378"/>
    </location>
</feature>
<keyword evidence="2" id="KW-1133">Transmembrane helix</keyword>
<organism evidence="3">
    <name type="scientific">Corethron hystrix</name>
    <dbReference type="NCBI Taxonomy" id="216773"/>
    <lineage>
        <taxon>Eukaryota</taxon>
        <taxon>Sar</taxon>
        <taxon>Stramenopiles</taxon>
        <taxon>Ochrophyta</taxon>
        <taxon>Bacillariophyta</taxon>
        <taxon>Coscinodiscophyceae</taxon>
        <taxon>Corethrophycidae</taxon>
        <taxon>Corethrales</taxon>
        <taxon>Corethraceae</taxon>
        <taxon>Corethron</taxon>
    </lineage>
</organism>
<feature type="transmembrane region" description="Helical" evidence="2">
    <location>
        <begin position="299"/>
        <end position="320"/>
    </location>
</feature>
<dbReference type="EMBL" id="HBFR01040849">
    <property type="protein sequence ID" value="CAD8902655.1"/>
    <property type="molecule type" value="Transcribed_RNA"/>
</dbReference>
<sequence length="487" mass="54799">MGAAGFTVEEIDELLTRCQRSCKTCSLAKKKSTVNNTKYKMPLAIPSEFPQSTSSSVSLNFPSVSPSAINIRGARSEFPSILPSASSVTKMVGQKNISLLPKSACTDDPVYIDKYGFDCGFYRSRNLECSQLKHMGLSHMELQELIDACAATCRVDCPDEDVSTYDVDASEGLMVNENISCRDTPFYHDHRFGFSCRQYGYMSCGKLELEKIGLTEEEMDEVFHDCRKTCNKCSSKHNNLLNVLTHHSIEPPSRQANGYEKGVGYAEQLDNTVLMHTQQSELEHSLFGSFFNLDHKQSIILFSSLGGCSAVLILLAFSLLRKKLKSGTIDNMELSTDTHAEERIYKEYDLKKENRLEKEYDSEQTSGNEKKQEPEMNHELKKRYNSKRKHVFKKKIKRDKRTVEAEVKLGDFKVENDQSYIKNTDSSESSVAYSCIEASVGVNNIINIDSCSRKPNSARGKFGVQRTTSILPNLMDGIDENSMEDSD</sequence>
<keyword evidence="2" id="KW-0812">Transmembrane</keyword>
<evidence type="ECO:0000256" key="1">
    <source>
        <dbReference type="SAM" id="MobiDB-lite"/>
    </source>
</evidence>
<name>A0A7S1G270_9STRA</name>
<protein>
    <submittedName>
        <fullName evidence="3">Uncharacterized protein</fullName>
    </submittedName>
</protein>
<accession>A0A7S1G270</accession>
<evidence type="ECO:0000313" key="3">
    <source>
        <dbReference type="EMBL" id="CAD8902655.1"/>
    </source>
</evidence>
<evidence type="ECO:0000256" key="2">
    <source>
        <dbReference type="SAM" id="Phobius"/>
    </source>
</evidence>
<dbReference type="AlphaFoldDB" id="A0A7S1G270"/>
<gene>
    <name evidence="3" type="ORF">CHYS00102_LOCUS29874</name>
</gene>
<proteinExistence type="predicted"/>
<keyword evidence="2" id="KW-0472">Membrane</keyword>
<feature type="region of interest" description="Disordered" evidence="1">
    <location>
        <begin position="356"/>
        <end position="378"/>
    </location>
</feature>